<gene>
    <name evidence="9" type="ORF">B0H16DRAFT_1446069</name>
</gene>
<evidence type="ECO:0000256" key="2">
    <source>
        <dbReference type="ARBA" id="ARBA00022741"/>
    </source>
</evidence>
<dbReference type="Gene3D" id="1.10.510.10">
    <property type="entry name" value="Transferase(Phosphotransferase) domain 1"/>
    <property type="match status" value="1"/>
</dbReference>
<feature type="region of interest" description="Disordered" evidence="6">
    <location>
        <begin position="364"/>
        <end position="642"/>
    </location>
</feature>
<dbReference type="InterPro" id="IPR050538">
    <property type="entry name" value="MAP_kinase_kinase_kinase"/>
</dbReference>
<evidence type="ECO:0000313" key="9">
    <source>
        <dbReference type="EMBL" id="KAJ7786236.1"/>
    </source>
</evidence>
<dbReference type="PANTHER" id="PTHR48016:SF48">
    <property type="entry name" value="SERINE_THREONINE-PROTEIN KINASE BCK1_SLK1_SSP31"/>
    <property type="match status" value="1"/>
</dbReference>
<feature type="domain" description="Protein kinase" evidence="8">
    <location>
        <begin position="44"/>
        <end position="346"/>
    </location>
</feature>
<comment type="caution">
    <text evidence="9">The sequence shown here is derived from an EMBL/GenBank/DDBJ whole genome shotgun (WGS) entry which is preliminary data.</text>
</comment>
<evidence type="ECO:0000256" key="3">
    <source>
        <dbReference type="ARBA" id="ARBA00022777"/>
    </source>
</evidence>
<feature type="binding site" evidence="5">
    <location>
        <position position="73"/>
    </location>
    <ligand>
        <name>ATP</name>
        <dbReference type="ChEBI" id="CHEBI:30616"/>
    </ligand>
</feature>
<keyword evidence="4 5" id="KW-0067">ATP-binding</keyword>
<evidence type="ECO:0000256" key="5">
    <source>
        <dbReference type="PROSITE-ProRule" id="PRU10141"/>
    </source>
</evidence>
<dbReference type="InterPro" id="IPR011009">
    <property type="entry name" value="Kinase-like_dom_sf"/>
</dbReference>
<dbReference type="PROSITE" id="PS00108">
    <property type="entry name" value="PROTEIN_KINASE_ST"/>
    <property type="match status" value="1"/>
</dbReference>
<evidence type="ECO:0000313" key="10">
    <source>
        <dbReference type="Proteomes" id="UP001215598"/>
    </source>
</evidence>
<evidence type="ECO:0000256" key="4">
    <source>
        <dbReference type="ARBA" id="ARBA00022840"/>
    </source>
</evidence>
<feature type="compositionally biased region" description="Low complexity" evidence="6">
    <location>
        <begin position="627"/>
        <end position="642"/>
    </location>
</feature>
<dbReference type="GO" id="GO:0000165">
    <property type="term" value="P:MAPK cascade"/>
    <property type="evidence" value="ECO:0007669"/>
    <property type="project" value="UniProtKB-ARBA"/>
</dbReference>
<dbReference type="InterPro" id="IPR017441">
    <property type="entry name" value="Protein_kinase_ATP_BS"/>
</dbReference>
<dbReference type="Proteomes" id="UP001215598">
    <property type="component" value="Unassembled WGS sequence"/>
</dbReference>
<reference evidence="9" key="1">
    <citation type="submission" date="2023-03" db="EMBL/GenBank/DDBJ databases">
        <title>Massive genome expansion in bonnet fungi (Mycena s.s.) driven by repeated elements and novel gene families across ecological guilds.</title>
        <authorList>
            <consortium name="Lawrence Berkeley National Laboratory"/>
            <person name="Harder C.B."/>
            <person name="Miyauchi S."/>
            <person name="Viragh M."/>
            <person name="Kuo A."/>
            <person name="Thoen E."/>
            <person name="Andreopoulos B."/>
            <person name="Lu D."/>
            <person name="Skrede I."/>
            <person name="Drula E."/>
            <person name="Henrissat B."/>
            <person name="Morin E."/>
            <person name="Kohler A."/>
            <person name="Barry K."/>
            <person name="LaButti K."/>
            <person name="Morin E."/>
            <person name="Salamov A."/>
            <person name="Lipzen A."/>
            <person name="Mereny Z."/>
            <person name="Hegedus B."/>
            <person name="Baldrian P."/>
            <person name="Stursova M."/>
            <person name="Weitz H."/>
            <person name="Taylor A."/>
            <person name="Grigoriev I.V."/>
            <person name="Nagy L.G."/>
            <person name="Martin F."/>
            <person name="Kauserud H."/>
        </authorList>
    </citation>
    <scope>NUCLEOTIDE SEQUENCE</scope>
    <source>
        <strain evidence="9">CBHHK182m</strain>
    </source>
</reference>
<organism evidence="9 10">
    <name type="scientific">Mycena metata</name>
    <dbReference type="NCBI Taxonomy" id="1033252"/>
    <lineage>
        <taxon>Eukaryota</taxon>
        <taxon>Fungi</taxon>
        <taxon>Dikarya</taxon>
        <taxon>Basidiomycota</taxon>
        <taxon>Agaricomycotina</taxon>
        <taxon>Agaricomycetes</taxon>
        <taxon>Agaricomycetidae</taxon>
        <taxon>Agaricales</taxon>
        <taxon>Marasmiineae</taxon>
        <taxon>Mycenaceae</taxon>
        <taxon>Mycena</taxon>
    </lineage>
</organism>
<keyword evidence="1" id="KW-0808">Transferase</keyword>
<feature type="compositionally biased region" description="Low complexity" evidence="6">
    <location>
        <begin position="452"/>
        <end position="474"/>
    </location>
</feature>
<dbReference type="SMART" id="SM00220">
    <property type="entry name" value="S_TKc"/>
    <property type="match status" value="1"/>
</dbReference>
<evidence type="ECO:0000256" key="7">
    <source>
        <dbReference type="SAM" id="Phobius"/>
    </source>
</evidence>
<keyword evidence="10" id="KW-1185">Reference proteome</keyword>
<feature type="compositionally biased region" description="Basic residues" evidence="6">
    <location>
        <begin position="377"/>
        <end position="391"/>
    </location>
</feature>
<accession>A0AAD7KL42</accession>
<feature type="compositionally biased region" description="Low complexity" evidence="6">
    <location>
        <begin position="599"/>
        <end position="609"/>
    </location>
</feature>
<proteinExistence type="predicted"/>
<dbReference type="PROSITE" id="PS00107">
    <property type="entry name" value="PROTEIN_KINASE_ATP"/>
    <property type="match status" value="1"/>
</dbReference>
<protein>
    <submittedName>
        <fullName evidence="9">Kinase-like domain-containing protein</fullName>
    </submittedName>
</protein>
<dbReference type="EMBL" id="JARKIB010000001">
    <property type="protein sequence ID" value="KAJ7786236.1"/>
    <property type="molecule type" value="Genomic_DNA"/>
</dbReference>
<name>A0AAD7KL42_9AGAR</name>
<dbReference type="PANTHER" id="PTHR48016">
    <property type="entry name" value="MAP KINASE KINASE KINASE SSK2-RELATED-RELATED"/>
    <property type="match status" value="1"/>
</dbReference>
<dbReference type="GO" id="GO:0005524">
    <property type="term" value="F:ATP binding"/>
    <property type="evidence" value="ECO:0007669"/>
    <property type="project" value="UniProtKB-UniRule"/>
</dbReference>
<sequence>MFIPNPVPLALLPVKMPSRFQRRVGRIISTLLALNYFLYIAFQYVLGELIGKGSYAKVFLAMNATNGQLIAVKRVERPRTASDRASSHQLEMVEALKFESDTLKVHITFRPILPNPHTHCFPEDLEHPNIVQYLGFEQTQETLNIFLEYIPGGTIGSMIAKHGRFTQEVTKYFAAQILAGLEYLHSTGILHRDLKGDNILVEMSGVCKISDFGISKREDVQGQAFTNMRGTAYWMQVFFSSHGHYIDNIYRAPEILDSNNKRGYDSKVDVWSLGCVVVEMWTGQRPWAGEEFLPVMLKLYNGTPPPVPPEILADLSELALDFRNECFTINPQARPTAVILRNHPYLQPTPGWVFQVSEIERSTARRANGRKRDQGSHRHRNSSVPASHHRRSATEEIPPMPTRPNGSMVTARPSDHLRLPPNDDNSTLRPGSRRRHTSRASSNEPPPIVYITPSPARASSRSSVSPGTSATSESTRASGSLRSRKSFYIANPDPDDHEPRESFVYHPPPLPSGDTLRSSPPQLSERRRKELQSRASVADFKSEERRLPSASASAQQLASRLATASSRQSTSSRAESYSDSDSDSNTGSMWKKPPVDLANSKSSSSSKSNKFAKRRSIIESQRESTWAPRPGGFGQARRGQFF</sequence>
<keyword evidence="7" id="KW-0812">Transmembrane</keyword>
<dbReference type="GO" id="GO:0004672">
    <property type="term" value="F:protein kinase activity"/>
    <property type="evidence" value="ECO:0007669"/>
    <property type="project" value="InterPro"/>
</dbReference>
<keyword evidence="7" id="KW-0472">Membrane</keyword>
<feature type="compositionally biased region" description="Low complexity" evidence="6">
    <location>
        <begin position="549"/>
        <end position="579"/>
    </location>
</feature>
<dbReference type="PROSITE" id="PS50011">
    <property type="entry name" value="PROTEIN_KINASE_DOM"/>
    <property type="match status" value="1"/>
</dbReference>
<dbReference type="Gene3D" id="3.30.200.20">
    <property type="entry name" value="Phosphorylase Kinase, domain 1"/>
    <property type="match status" value="1"/>
</dbReference>
<dbReference type="SUPFAM" id="SSF56112">
    <property type="entry name" value="Protein kinase-like (PK-like)"/>
    <property type="match status" value="1"/>
</dbReference>
<dbReference type="AlphaFoldDB" id="A0AAD7KL42"/>
<keyword evidence="3 9" id="KW-0418">Kinase</keyword>
<evidence type="ECO:0000256" key="6">
    <source>
        <dbReference type="SAM" id="MobiDB-lite"/>
    </source>
</evidence>
<evidence type="ECO:0000256" key="1">
    <source>
        <dbReference type="ARBA" id="ARBA00022679"/>
    </source>
</evidence>
<keyword evidence="2 5" id="KW-0547">Nucleotide-binding</keyword>
<feature type="transmembrane region" description="Helical" evidence="7">
    <location>
        <begin position="24"/>
        <end position="46"/>
    </location>
</feature>
<keyword evidence="7" id="KW-1133">Transmembrane helix</keyword>
<dbReference type="InterPro" id="IPR008271">
    <property type="entry name" value="Ser/Thr_kinase_AS"/>
</dbReference>
<dbReference type="Pfam" id="PF00069">
    <property type="entry name" value="Pkinase"/>
    <property type="match status" value="1"/>
</dbReference>
<evidence type="ECO:0000259" key="8">
    <source>
        <dbReference type="PROSITE" id="PS50011"/>
    </source>
</evidence>
<dbReference type="InterPro" id="IPR000719">
    <property type="entry name" value="Prot_kinase_dom"/>
</dbReference>